<dbReference type="GO" id="GO:0051231">
    <property type="term" value="P:spindle elongation"/>
    <property type="evidence" value="ECO:0007669"/>
    <property type="project" value="TreeGrafter"/>
</dbReference>
<dbReference type="GO" id="GO:0005875">
    <property type="term" value="C:microtubule associated complex"/>
    <property type="evidence" value="ECO:0007669"/>
    <property type="project" value="TreeGrafter"/>
</dbReference>
<feature type="region of interest" description="Disordered" evidence="7">
    <location>
        <begin position="981"/>
        <end position="1022"/>
    </location>
</feature>
<evidence type="ECO:0000256" key="6">
    <source>
        <dbReference type="SAM" id="Coils"/>
    </source>
</evidence>
<dbReference type="PANTHER" id="PTHR47969">
    <property type="entry name" value="CHROMOSOME-ASSOCIATED KINESIN KIF4A-RELATED"/>
    <property type="match status" value="1"/>
</dbReference>
<evidence type="ECO:0000313" key="9">
    <source>
        <dbReference type="Ensembl" id="ENSXCOP00000006650.1"/>
    </source>
</evidence>
<comment type="similarity">
    <text evidence="5">Belongs to the TRAFAC class myosin-kinesin ATPase superfamily. Kinesin family.</text>
</comment>
<dbReference type="InterPro" id="IPR036961">
    <property type="entry name" value="Kinesin_motor_dom_sf"/>
</dbReference>
<keyword evidence="4" id="KW-0206">Cytoskeleton</keyword>
<evidence type="ECO:0000256" key="5">
    <source>
        <dbReference type="PROSITE-ProRule" id="PRU00283"/>
    </source>
</evidence>
<feature type="binding site" evidence="5">
    <location>
        <begin position="85"/>
        <end position="92"/>
    </location>
    <ligand>
        <name>ATP</name>
        <dbReference type="ChEBI" id="CHEBI:30616"/>
    </ligand>
</feature>
<feature type="coiled-coil region" evidence="6">
    <location>
        <begin position="733"/>
        <end position="823"/>
    </location>
</feature>
<keyword evidence="3 5" id="KW-0067">ATP-binding</keyword>
<dbReference type="GO" id="GO:0008017">
    <property type="term" value="F:microtubule binding"/>
    <property type="evidence" value="ECO:0007669"/>
    <property type="project" value="InterPro"/>
</dbReference>
<feature type="coiled-coil region" evidence="6">
    <location>
        <begin position="889"/>
        <end position="916"/>
    </location>
</feature>
<keyword evidence="6" id="KW-0175">Coiled coil</keyword>
<feature type="domain" description="Kinesin motor" evidence="8">
    <location>
        <begin position="5"/>
        <end position="277"/>
    </location>
</feature>
<dbReference type="PRINTS" id="PR00380">
    <property type="entry name" value="KINESINHEAVY"/>
</dbReference>
<reference evidence="9" key="2">
    <citation type="submission" date="2025-09" db="UniProtKB">
        <authorList>
            <consortium name="Ensembl"/>
        </authorList>
    </citation>
    <scope>IDENTIFICATION</scope>
</reference>
<dbReference type="Ensembl" id="ENSXCOT00000006731.1">
    <property type="protein sequence ID" value="ENSXCOP00000006650.1"/>
    <property type="gene ID" value="ENSXCOG00000005147.1"/>
</dbReference>
<feature type="region of interest" description="Disordered" evidence="7">
    <location>
        <begin position="1112"/>
        <end position="1131"/>
    </location>
</feature>
<keyword evidence="4" id="KW-0963">Cytoplasm</keyword>
<evidence type="ECO:0000256" key="2">
    <source>
        <dbReference type="ARBA" id="ARBA00022741"/>
    </source>
</evidence>
<dbReference type="GO" id="GO:0003777">
    <property type="term" value="F:microtubule motor activity"/>
    <property type="evidence" value="ECO:0007669"/>
    <property type="project" value="InterPro"/>
</dbReference>
<dbReference type="AlphaFoldDB" id="A0A3B5L866"/>
<dbReference type="SMART" id="SM00129">
    <property type="entry name" value="KISc"/>
    <property type="match status" value="1"/>
</dbReference>
<evidence type="ECO:0000256" key="3">
    <source>
        <dbReference type="ARBA" id="ARBA00022840"/>
    </source>
</evidence>
<dbReference type="GO" id="GO:0007052">
    <property type="term" value="P:mitotic spindle organization"/>
    <property type="evidence" value="ECO:0007669"/>
    <property type="project" value="TreeGrafter"/>
</dbReference>
<feature type="compositionally biased region" description="Basic and acidic residues" evidence="7">
    <location>
        <begin position="313"/>
        <end position="322"/>
    </location>
</feature>
<name>A0A3B5L866_9TELE</name>
<protein>
    <submittedName>
        <fullName evidence="9">Kinesin family member 27</fullName>
    </submittedName>
</protein>
<dbReference type="InterPro" id="IPR001752">
    <property type="entry name" value="Kinesin_motor_dom"/>
</dbReference>
<accession>A0A3B5L866</accession>
<dbReference type="PROSITE" id="PS00411">
    <property type="entry name" value="KINESIN_MOTOR_1"/>
    <property type="match status" value="1"/>
</dbReference>
<feature type="region of interest" description="Disordered" evidence="7">
    <location>
        <begin position="313"/>
        <end position="335"/>
    </location>
</feature>
<keyword evidence="2 5" id="KW-0547">Nucleotide-binding</keyword>
<comment type="subcellular location">
    <subcellularLocation>
        <location evidence="1">Cytoplasm</location>
        <location evidence="1">Cytoskeleton</location>
    </subcellularLocation>
</comment>
<dbReference type="Gene3D" id="3.40.850.10">
    <property type="entry name" value="Kinesin motor domain"/>
    <property type="match status" value="2"/>
</dbReference>
<dbReference type="InterPro" id="IPR027417">
    <property type="entry name" value="P-loop_NTPase"/>
</dbReference>
<dbReference type="PANTHER" id="PTHR47969:SF25">
    <property type="entry name" value="KINESIN MOTOR DOMAIN-CONTAINING PROTEIN"/>
    <property type="match status" value="1"/>
</dbReference>
<dbReference type="STRING" id="32473.ENSXCOP00000006650"/>
<proteinExistence type="inferred from homology"/>
<dbReference type="Pfam" id="PF00225">
    <property type="entry name" value="Kinesin"/>
    <property type="match status" value="2"/>
</dbReference>
<evidence type="ECO:0000256" key="7">
    <source>
        <dbReference type="SAM" id="MobiDB-lite"/>
    </source>
</evidence>
<keyword evidence="10" id="KW-1185">Reference proteome</keyword>
<feature type="region of interest" description="Disordered" evidence="7">
    <location>
        <begin position="573"/>
        <end position="594"/>
    </location>
</feature>
<feature type="coiled-coil region" evidence="6">
    <location>
        <begin position="415"/>
        <end position="456"/>
    </location>
</feature>
<reference evidence="9" key="1">
    <citation type="submission" date="2025-08" db="UniProtKB">
        <authorList>
            <consortium name="Ensembl"/>
        </authorList>
    </citation>
    <scope>IDENTIFICATION</scope>
</reference>
<dbReference type="InterPro" id="IPR019821">
    <property type="entry name" value="Kinesin_motor_CS"/>
</dbReference>
<evidence type="ECO:0000256" key="4">
    <source>
        <dbReference type="ARBA" id="ARBA00023212"/>
    </source>
</evidence>
<dbReference type="Proteomes" id="UP000261380">
    <property type="component" value="Unplaced"/>
</dbReference>
<dbReference type="GeneTree" id="ENSGT00940000157487"/>
<dbReference type="SUPFAM" id="SSF52540">
    <property type="entry name" value="P-loop containing nucleoside triphosphate hydrolases"/>
    <property type="match status" value="1"/>
</dbReference>
<dbReference type="PROSITE" id="PS50067">
    <property type="entry name" value="KINESIN_MOTOR_2"/>
    <property type="match status" value="1"/>
</dbReference>
<dbReference type="GO" id="GO:0005524">
    <property type="term" value="F:ATP binding"/>
    <property type="evidence" value="ECO:0007669"/>
    <property type="project" value="UniProtKB-UniRule"/>
</dbReference>
<organism evidence="9 10">
    <name type="scientific">Xiphophorus couchianus</name>
    <name type="common">Monterrey platyfish</name>
    <dbReference type="NCBI Taxonomy" id="32473"/>
    <lineage>
        <taxon>Eukaryota</taxon>
        <taxon>Metazoa</taxon>
        <taxon>Chordata</taxon>
        <taxon>Craniata</taxon>
        <taxon>Vertebrata</taxon>
        <taxon>Euteleostomi</taxon>
        <taxon>Actinopterygii</taxon>
        <taxon>Neopterygii</taxon>
        <taxon>Teleostei</taxon>
        <taxon>Neoteleostei</taxon>
        <taxon>Acanthomorphata</taxon>
        <taxon>Ovalentaria</taxon>
        <taxon>Atherinomorphae</taxon>
        <taxon>Cyprinodontiformes</taxon>
        <taxon>Poeciliidae</taxon>
        <taxon>Poeciliinae</taxon>
        <taxon>Xiphophorus</taxon>
    </lineage>
</organism>
<feature type="coiled-coil region" evidence="6">
    <location>
        <begin position="658"/>
        <end position="685"/>
    </location>
</feature>
<dbReference type="InterPro" id="IPR027640">
    <property type="entry name" value="Kinesin-like_fam"/>
</dbReference>
<evidence type="ECO:0000313" key="10">
    <source>
        <dbReference type="Proteomes" id="UP000261380"/>
    </source>
</evidence>
<keyword evidence="5" id="KW-0505">Motor protein</keyword>
<dbReference type="GO" id="GO:0007018">
    <property type="term" value="P:microtubule-based movement"/>
    <property type="evidence" value="ECO:0007669"/>
    <property type="project" value="InterPro"/>
</dbReference>
<evidence type="ECO:0000259" key="8">
    <source>
        <dbReference type="PROSITE" id="PS50067"/>
    </source>
</evidence>
<evidence type="ECO:0000256" key="1">
    <source>
        <dbReference type="ARBA" id="ARBA00004245"/>
    </source>
</evidence>
<sequence>MSEVCVRVAVRIRPLLRKELLHQHQVCVRVVPSGSGQVSLGSDRLFSFDHAFGPTASQDEVYESCVQPLVESLLDGYNATVFCYGQTGSGKTYTLGGGSKGKLLKKEMVVTSAEELLGAVEMGNALRHTGATGMNEHSSRSNVILTLQVHIRSYSNKNPSLKTVRSSKLCLVDLAGSERASKTGNTGAQFKESALINTGLLALGNVIRALSDRGRSRRGNGCSSPHVPYRDAKITRLLRDSLGGNAHTVMVACVSPSHHFIAETLNVLQFASKARHIRNCPGPAVSLTDTRLEELEYEVQTLRELLKEKEKDMKEMEKEKARGGGGDGDGFKQPSQITASTLDKRLNQDTAAQYLFLAKEAAYLLADMFKAFPSVMFTQRLQEWQERLAAVSQSHHTSSIDCSEGAGDLQLHVTALNLREELRQCQEALQEKEQLLEQKDEELRQIQREILLTIKKFHLHTYFCINFQTEQLVSQQILIDRLRSSLVAVRGMTPGSTEEAMPSGNSCTRPQSVPLITHSLLHRPSRKIHSSPPTYSLERVMTAFRMRGHLLLAEIEEKDEVYCPFITQQAKSKERIQNNHEEETKEKDAGMERSSCRKEFRRANIVERRIHELMVSMRLKEELIKELDKTGELTWFHVAVCREMEQKLHGSSWPEEEEERAIHKRAELQELGEELKRKVEVLQHRETCVQQKNKLQIKMLQSSQVGLCFQHHPFVKSVFKAGIVSLLNVFSDFQALSRDLLQVSVQLESVEEQLQSQSSARKTRMVTVRELEKERDMLKMKRDTLEAQLRDNRVLSVEEEHSLLQLEEAVEVLDAALEFKNNAIQERQNHLFVGNSPLLESKDTEPAQHCDITRKLKKLSLPEAIELLIKYFNKVVCLREAERRLHMQCEELELHVSEQEAALREMEAAMQRFALDADRRLTLQHRDHQNNVRLLLQELKEGMSRETQQAIQVRVQHLEKELFFYKSSSRQLKKKLKELLSDAPHNDNQSSHTQESRERQGTHLPFSVNEPKTHCEEEGETTHISTTYTKIYTEEIESKPVKPSLSVVQALPKTKFSEHSQALTLSYERYRRGQPEVSLEMTPVKLCRRELREISAADLQLLGAATRRHQSVVNSSSESMMEDSIEVPRNT</sequence>
<gene>
    <name evidence="9" type="primary">KIF27</name>
</gene>